<name>A0ABD3AQV8_9GENT</name>
<sequence length="135" mass="15434">MSFVSIPSQTSQQLKLSIPSHVPEISNIKIFIPLELTYTNFLTWKRLFTTFLKSQNMLAIVDGSLPCPEPSDESYDLWVQCDITVHSWINASLSLTILEILLNHGSETTSHAWNTLERLFLDHAASNMMHLKQKF</sequence>
<dbReference type="Proteomes" id="UP001630127">
    <property type="component" value="Unassembled WGS sequence"/>
</dbReference>
<dbReference type="PANTHER" id="PTHR47481">
    <property type="match status" value="1"/>
</dbReference>
<protein>
    <recommendedName>
        <fullName evidence="1">Retrotransposon Copia-like N-terminal domain-containing protein</fullName>
    </recommendedName>
</protein>
<evidence type="ECO:0000313" key="3">
    <source>
        <dbReference type="Proteomes" id="UP001630127"/>
    </source>
</evidence>
<dbReference type="EMBL" id="JBJUIK010000003">
    <property type="protein sequence ID" value="KAL3533597.1"/>
    <property type="molecule type" value="Genomic_DNA"/>
</dbReference>
<organism evidence="2 3">
    <name type="scientific">Cinchona calisaya</name>
    <dbReference type="NCBI Taxonomy" id="153742"/>
    <lineage>
        <taxon>Eukaryota</taxon>
        <taxon>Viridiplantae</taxon>
        <taxon>Streptophyta</taxon>
        <taxon>Embryophyta</taxon>
        <taxon>Tracheophyta</taxon>
        <taxon>Spermatophyta</taxon>
        <taxon>Magnoliopsida</taxon>
        <taxon>eudicotyledons</taxon>
        <taxon>Gunneridae</taxon>
        <taxon>Pentapetalae</taxon>
        <taxon>asterids</taxon>
        <taxon>lamiids</taxon>
        <taxon>Gentianales</taxon>
        <taxon>Rubiaceae</taxon>
        <taxon>Cinchonoideae</taxon>
        <taxon>Cinchoneae</taxon>
        <taxon>Cinchona</taxon>
    </lineage>
</organism>
<dbReference type="PANTHER" id="PTHR47481:SF29">
    <property type="entry name" value="RETROTRANSPOSON GAG DOMAIN-CONTAINING PROTEIN"/>
    <property type="match status" value="1"/>
</dbReference>
<feature type="domain" description="Retrotransposon Copia-like N-terminal" evidence="1">
    <location>
        <begin position="31"/>
        <end position="68"/>
    </location>
</feature>
<gene>
    <name evidence="2" type="ORF">ACH5RR_007118</name>
</gene>
<dbReference type="InterPro" id="IPR029472">
    <property type="entry name" value="Copia-like_N"/>
</dbReference>
<dbReference type="AlphaFoldDB" id="A0ABD3AQV8"/>
<keyword evidence="3" id="KW-1185">Reference proteome</keyword>
<comment type="caution">
    <text evidence="2">The sequence shown here is derived from an EMBL/GenBank/DDBJ whole genome shotgun (WGS) entry which is preliminary data.</text>
</comment>
<evidence type="ECO:0000313" key="2">
    <source>
        <dbReference type="EMBL" id="KAL3533597.1"/>
    </source>
</evidence>
<accession>A0ABD3AQV8</accession>
<proteinExistence type="predicted"/>
<dbReference type="Pfam" id="PF14244">
    <property type="entry name" value="Retrotran_gag_3"/>
    <property type="match status" value="1"/>
</dbReference>
<evidence type="ECO:0000259" key="1">
    <source>
        <dbReference type="Pfam" id="PF14244"/>
    </source>
</evidence>
<reference evidence="2 3" key="1">
    <citation type="submission" date="2024-11" db="EMBL/GenBank/DDBJ databases">
        <title>A near-complete genome assembly of Cinchona calisaya.</title>
        <authorList>
            <person name="Lian D.C."/>
            <person name="Zhao X.W."/>
            <person name="Wei L."/>
        </authorList>
    </citation>
    <scope>NUCLEOTIDE SEQUENCE [LARGE SCALE GENOMIC DNA]</scope>
    <source>
        <tissue evidence="2">Nenye</tissue>
    </source>
</reference>